<dbReference type="Proteomes" id="UP000005239">
    <property type="component" value="Unassembled WGS sequence"/>
</dbReference>
<feature type="compositionally biased region" description="Low complexity" evidence="1">
    <location>
        <begin position="908"/>
        <end position="920"/>
    </location>
</feature>
<evidence type="ECO:0000313" key="2">
    <source>
        <dbReference type="EnsemblMetazoa" id="PPA07324.1"/>
    </source>
</evidence>
<evidence type="ECO:0000313" key="3">
    <source>
        <dbReference type="Proteomes" id="UP000005239"/>
    </source>
</evidence>
<dbReference type="AlphaFoldDB" id="A0A2A6C7F6"/>
<accession>A0A2A6C7F6</accession>
<dbReference type="PANTHER" id="PTHR22744:SF14">
    <property type="entry name" value="BTB DOMAIN-CONTAINING PROTEIN-RELATED"/>
    <property type="match status" value="1"/>
</dbReference>
<reference evidence="3" key="1">
    <citation type="journal article" date="2008" name="Nat. Genet.">
        <title>The Pristionchus pacificus genome provides a unique perspective on nematode lifestyle and parasitism.</title>
        <authorList>
            <person name="Dieterich C."/>
            <person name="Clifton S.W."/>
            <person name="Schuster L.N."/>
            <person name="Chinwalla A."/>
            <person name="Delehaunty K."/>
            <person name="Dinkelacker I."/>
            <person name="Fulton L."/>
            <person name="Fulton R."/>
            <person name="Godfrey J."/>
            <person name="Minx P."/>
            <person name="Mitreva M."/>
            <person name="Roeseler W."/>
            <person name="Tian H."/>
            <person name="Witte H."/>
            <person name="Yang S.P."/>
            <person name="Wilson R.K."/>
            <person name="Sommer R.J."/>
        </authorList>
    </citation>
    <scope>NUCLEOTIDE SEQUENCE [LARGE SCALE GENOMIC DNA]</scope>
    <source>
        <strain evidence="3">PS312</strain>
    </source>
</reference>
<feature type="region of interest" description="Disordered" evidence="1">
    <location>
        <begin position="795"/>
        <end position="844"/>
    </location>
</feature>
<dbReference type="InterPro" id="IPR011333">
    <property type="entry name" value="SKP1/BTB/POZ_sf"/>
</dbReference>
<dbReference type="PROSITE" id="PS50097">
    <property type="entry name" value="BTB"/>
    <property type="match status" value="1"/>
</dbReference>
<proteinExistence type="predicted"/>
<dbReference type="SMART" id="SM00225">
    <property type="entry name" value="BTB"/>
    <property type="match status" value="2"/>
</dbReference>
<dbReference type="EnsemblMetazoa" id="PPA07324.1">
    <property type="protein sequence ID" value="PPA07324.1"/>
    <property type="gene ID" value="WBGene00096878"/>
</dbReference>
<keyword evidence="3" id="KW-1185">Reference proteome</keyword>
<dbReference type="Pfam" id="PF00651">
    <property type="entry name" value="BTB"/>
    <property type="match status" value="1"/>
</dbReference>
<feature type="compositionally biased region" description="Low complexity" evidence="1">
    <location>
        <begin position="795"/>
        <end position="807"/>
    </location>
</feature>
<dbReference type="Gene3D" id="3.30.710.10">
    <property type="entry name" value="Potassium Channel Kv1.1, Chain A"/>
    <property type="match status" value="1"/>
</dbReference>
<dbReference type="OrthoDB" id="5833144at2759"/>
<dbReference type="InterPro" id="IPR000210">
    <property type="entry name" value="BTB/POZ_dom"/>
</dbReference>
<gene>
    <name evidence="2" type="primary">WBGene00096878</name>
</gene>
<evidence type="ECO:0000256" key="1">
    <source>
        <dbReference type="SAM" id="MobiDB-lite"/>
    </source>
</evidence>
<sequence>MDVERMALAERQKRENFEIKFHNLFGRGQVTKKAVVREIECDCLNEIGAMFDAHEIVFSVNRPGKTETVEVTVYCKCKNSRILPSTESGRYQTVRRYGHHYDGGQRSIHYDLPVTEHHRLLCVTSAPQTTKKIAIMQSVSQRIYSMFMIGFCSLTVKIHLYRQPLPLNSPIDPPENEDDDEVVFVVEKKRVPLRRALLSHCSKFLSAYSQSAMAESQSNVFPIKDCSLTQFEELLAVSRGDKMIDEDNLDTMLDLADRFIMPQILSKCELFLATVSDYGAAELLYLADRYRLHLLALFVLNQIHSEDELVGLMEFEGFEMMSASMRAVVWKRKGSEEAHTVESFERRISGTDTTEPKREFSTNQYTERRTTHGVRIGQIWRFLAQLKNLDSLKQCDSGFSRVLMTMGIVILHVDLPLAPEGVTSNTYLELFPDRIAFLHNLRPCFMKEKCDYDFQVYMNRRQQTTLKIQLKEKNTRKTVFDVTPSGANGRSTCKMTIPIVISTLENPESHCFRESRFLSCAKNLQICPILTRTASYDCSLTQFEELLAVSRGDKMIDEDHLDTMLELADRFIMPQILSKCELFLATVSDYGAAELLYLADRYRLHLLALFVLNQIHSEDELVGLMEFEGFEMMSASMRAVVWKRMSSSAAERLMAAKPYQGGYFQQVGSEEAHTVESFERRISGTDTTEPKREFSTNQYTERRTYGRDENGELVVKIDQDPKDPVRPVTPVEPVMPIGNGYAGQHLLKPIKPFETLPLHIPRIETGSRANSRTENYYPVREVNYPMPNNYNNYGGRRSAASAASPRSITIQGPGISPRSVDSLPLASPRSTSSAGSKVSVGGTPMKKKTRLVSVYDGRPLSPYVETVTYEPRYGGPRRSIEFAHEPRSVSRYEENWGRTVNGYDRSSRSNSRLSFGSRLSASPQPARPMSASSRRTSAHDECSMLVYNPLYADY</sequence>
<reference evidence="2" key="2">
    <citation type="submission" date="2022-06" db="UniProtKB">
        <authorList>
            <consortium name="EnsemblMetazoa"/>
        </authorList>
    </citation>
    <scope>IDENTIFICATION</scope>
    <source>
        <strain evidence="2">PS312</strain>
    </source>
</reference>
<protein>
    <submittedName>
        <fullName evidence="2">BTB domain-containing protein</fullName>
    </submittedName>
</protein>
<name>A0A2A6C7F6_PRIPA</name>
<dbReference type="SUPFAM" id="SSF54695">
    <property type="entry name" value="POZ domain"/>
    <property type="match status" value="1"/>
</dbReference>
<feature type="region of interest" description="Disordered" evidence="1">
    <location>
        <begin position="902"/>
        <end position="938"/>
    </location>
</feature>
<accession>A0A8R1Y8N9</accession>
<dbReference type="PANTHER" id="PTHR22744">
    <property type="entry name" value="HELIX LOOP HELIX PROTEIN 21-RELATED"/>
    <property type="match status" value="1"/>
</dbReference>
<organism evidence="2 3">
    <name type="scientific">Pristionchus pacificus</name>
    <name type="common">Parasitic nematode worm</name>
    <dbReference type="NCBI Taxonomy" id="54126"/>
    <lineage>
        <taxon>Eukaryota</taxon>
        <taxon>Metazoa</taxon>
        <taxon>Ecdysozoa</taxon>
        <taxon>Nematoda</taxon>
        <taxon>Chromadorea</taxon>
        <taxon>Rhabditida</taxon>
        <taxon>Rhabditina</taxon>
        <taxon>Diplogasteromorpha</taxon>
        <taxon>Diplogasteroidea</taxon>
        <taxon>Neodiplogasteridae</taxon>
        <taxon>Pristionchus</taxon>
    </lineage>
</organism>